<evidence type="ECO:0000256" key="1">
    <source>
        <dbReference type="SAM" id="MobiDB-lite"/>
    </source>
</evidence>
<feature type="domain" description="Predicted pPIWI-associating nuclease group 2" evidence="3">
    <location>
        <begin position="151"/>
        <end position="272"/>
    </location>
</feature>
<feature type="domain" description="Predicted pPIWI-associating nuclease" evidence="2">
    <location>
        <begin position="11"/>
        <end position="144"/>
    </location>
</feature>
<dbReference type="InterPro" id="IPR040556">
    <property type="entry name" value="pP_pnuc_1"/>
</dbReference>
<proteinExistence type="predicted"/>
<name>A0ABS4F5G9_9BACL</name>
<evidence type="ECO:0000259" key="3">
    <source>
        <dbReference type="Pfam" id="PF18166"/>
    </source>
</evidence>
<sequence>MFESKVVPILERLSTTEKKMLISSLKSLDFEDDMKYNSFGHKFREMMTKVLHRLAPDKDVLACSWYENEHDNKPTRKQRLLYAIKSGLEDEFIESELEIDLAIVSKRLGKVVSELNKYTHFGEGAIDVSKEIGEAFVSESIDFLLQFFSNIDEIRSQIVNAYEDLLNRKITEAIINDVLQEIDVLATHYTVDGNTIDTISVTDIDAHYIYIYIDGFVDVTHQFGSDGDLRRGDGVEFEESYPFTINMEVPVFDPLDIEIETDDIMVDTDKYYDDGEEEIDPGDEPYEPDEPDYDDER</sequence>
<protein>
    <submittedName>
        <fullName evidence="4">Uncharacterized protein</fullName>
    </submittedName>
</protein>
<dbReference type="EMBL" id="JAGGKI010000001">
    <property type="protein sequence ID" value="MBP1891464.1"/>
    <property type="molecule type" value="Genomic_DNA"/>
</dbReference>
<evidence type="ECO:0000259" key="2">
    <source>
        <dbReference type="Pfam" id="PF18165"/>
    </source>
</evidence>
<keyword evidence="5" id="KW-1185">Reference proteome</keyword>
<dbReference type="RefSeq" id="WP_007129178.1">
    <property type="nucleotide sequence ID" value="NZ_BOSA01000015.1"/>
</dbReference>
<dbReference type="Pfam" id="PF18165">
    <property type="entry name" value="pP_pnuc_1"/>
    <property type="match status" value="1"/>
</dbReference>
<comment type="caution">
    <text evidence="4">The sequence shown here is derived from an EMBL/GenBank/DDBJ whole genome shotgun (WGS) entry which is preliminary data.</text>
</comment>
<feature type="region of interest" description="Disordered" evidence="1">
    <location>
        <begin position="268"/>
        <end position="297"/>
    </location>
</feature>
<evidence type="ECO:0000313" key="4">
    <source>
        <dbReference type="EMBL" id="MBP1891464.1"/>
    </source>
</evidence>
<evidence type="ECO:0000313" key="5">
    <source>
        <dbReference type="Proteomes" id="UP000706926"/>
    </source>
</evidence>
<dbReference type="InterPro" id="IPR041584">
    <property type="entry name" value="Put_pPIWI_pnuc_2"/>
</dbReference>
<gene>
    <name evidence="4" type="ORF">J2Z18_000533</name>
</gene>
<dbReference type="GeneID" id="95402581"/>
<feature type="compositionally biased region" description="Acidic residues" evidence="1">
    <location>
        <begin position="274"/>
        <end position="297"/>
    </location>
</feature>
<dbReference type="Proteomes" id="UP000706926">
    <property type="component" value="Unassembled WGS sequence"/>
</dbReference>
<reference evidence="4 5" key="1">
    <citation type="submission" date="2021-03" db="EMBL/GenBank/DDBJ databases">
        <title>Genomic Encyclopedia of Type Strains, Phase IV (KMG-IV): sequencing the most valuable type-strain genomes for metagenomic binning, comparative biology and taxonomic classification.</title>
        <authorList>
            <person name="Goeker M."/>
        </authorList>
    </citation>
    <scope>NUCLEOTIDE SEQUENCE [LARGE SCALE GENOMIC DNA]</scope>
    <source>
        <strain evidence="4 5">DSM 15596</strain>
    </source>
</reference>
<organism evidence="4 5">
    <name type="scientific">Paenibacillus lactis</name>
    <dbReference type="NCBI Taxonomy" id="228574"/>
    <lineage>
        <taxon>Bacteria</taxon>
        <taxon>Bacillati</taxon>
        <taxon>Bacillota</taxon>
        <taxon>Bacilli</taxon>
        <taxon>Bacillales</taxon>
        <taxon>Paenibacillaceae</taxon>
        <taxon>Paenibacillus</taxon>
    </lineage>
</organism>
<accession>A0ABS4F5G9</accession>
<dbReference type="Pfam" id="PF18166">
    <property type="entry name" value="pP_pnuc_2"/>
    <property type="match status" value="1"/>
</dbReference>